<feature type="domain" description="Transmembrane protein 201 C-terminal" evidence="10">
    <location>
        <begin position="194"/>
        <end position="397"/>
    </location>
</feature>
<evidence type="ECO:0000256" key="5">
    <source>
        <dbReference type="ARBA" id="ARBA00023136"/>
    </source>
</evidence>
<dbReference type="GO" id="GO:0030473">
    <property type="term" value="P:nuclear migration along microtubule"/>
    <property type="evidence" value="ECO:0007669"/>
    <property type="project" value="TreeGrafter"/>
</dbReference>
<feature type="region of interest" description="Disordered" evidence="7">
    <location>
        <begin position="428"/>
        <end position="452"/>
    </location>
</feature>
<dbReference type="OMA" id="LCLGTMP"/>
<reference evidence="11" key="2">
    <citation type="submission" date="2025-08" db="UniProtKB">
        <authorList>
            <consortium name="Ensembl"/>
        </authorList>
    </citation>
    <scope>IDENTIFICATION</scope>
</reference>
<accession>A0A3Q1J7B7</accession>
<dbReference type="Pfam" id="PF10476">
    <property type="entry name" value="DUF2448"/>
    <property type="match status" value="1"/>
</dbReference>
<keyword evidence="4 8" id="KW-1133">Transmembrane helix</keyword>
<evidence type="ECO:0000256" key="6">
    <source>
        <dbReference type="ARBA" id="ARBA00023242"/>
    </source>
</evidence>
<evidence type="ECO:0000256" key="4">
    <source>
        <dbReference type="ARBA" id="ARBA00022989"/>
    </source>
</evidence>
<evidence type="ECO:0000256" key="8">
    <source>
        <dbReference type="SAM" id="Phobius"/>
    </source>
</evidence>
<evidence type="ECO:0008006" key="13">
    <source>
        <dbReference type="Google" id="ProtNLM"/>
    </source>
</evidence>
<comment type="similarity">
    <text evidence="2">Belongs to the TMEM201 family.</text>
</comment>
<dbReference type="GO" id="GO:0051015">
    <property type="term" value="F:actin filament binding"/>
    <property type="evidence" value="ECO:0007669"/>
    <property type="project" value="TreeGrafter"/>
</dbReference>
<dbReference type="GeneID" id="113167610"/>
<feature type="transmembrane region" description="Helical" evidence="8">
    <location>
        <begin position="634"/>
        <end position="659"/>
    </location>
</feature>
<evidence type="ECO:0000259" key="9">
    <source>
        <dbReference type="Pfam" id="PF09779"/>
    </source>
</evidence>
<keyword evidence="3 8" id="KW-0812">Transmembrane</keyword>
<reference evidence="11" key="3">
    <citation type="submission" date="2025-09" db="UniProtKB">
        <authorList>
            <consortium name="Ensembl"/>
        </authorList>
    </citation>
    <scope>IDENTIFICATION</scope>
</reference>
<evidence type="ECO:0000313" key="11">
    <source>
        <dbReference type="Ensembl" id="ENSATEP00000026278.1"/>
    </source>
</evidence>
<dbReference type="Ensembl" id="ENSATET00000026702.3">
    <property type="protein sequence ID" value="ENSATEP00000026278.1"/>
    <property type="gene ID" value="ENSATEG00000018215.3"/>
</dbReference>
<evidence type="ECO:0000256" key="1">
    <source>
        <dbReference type="ARBA" id="ARBA00004473"/>
    </source>
</evidence>
<feature type="transmembrane region" description="Helical" evidence="8">
    <location>
        <begin position="18"/>
        <end position="36"/>
    </location>
</feature>
<keyword evidence="12" id="KW-1185">Reference proteome</keyword>
<dbReference type="GO" id="GO:0005521">
    <property type="term" value="F:lamin binding"/>
    <property type="evidence" value="ECO:0007669"/>
    <property type="project" value="TreeGrafter"/>
</dbReference>
<proteinExistence type="inferred from homology"/>
<feature type="compositionally biased region" description="Low complexity" evidence="7">
    <location>
        <begin position="510"/>
        <end position="520"/>
    </location>
</feature>
<evidence type="ECO:0000313" key="12">
    <source>
        <dbReference type="Proteomes" id="UP000265040"/>
    </source>
</evidence>
<feature type="transmembrane region" description="Helical" evidence="8">
    <location>
        <begin position="215"/>
        <end position="236"/>
    </location>
</feature>
<evidence type="ECO:0000256" key="2">
    <source>
        <dbReference type="ARBA" id="ARBA00007600"/>
    </source>
</evidence>
<evidence type="ECO:0000259" key="10">
    <source>
        <dbReference type="Pfam" id="PF10476"/>
    </source>
</evidence>
<dbReference type="FunCoup" id="A0A3Q1J7B7">
    <property type="interactions" value="1045"/>
</dbReference>
<dbReference type="InParanoid" id="A0A3Q1J7B7"/>
<keyword evidence="6" id="KW-0539">Nucleus</keyword>
<feature type="region of interest" description="Disordered" evidence="7">
    <location>
        <begin position="470"/>
        <end position="530"/>
    </location>
</feature>
<dbReference type="RefSeq" id="XP_026224164.1">
    <property type="nucleotide sequence ID" value="XM_026368379.1"/>
</dbReference>
<dbReference type="Pfam" id="PF09779">
    <property type="entry name" value="Ima1_N"/>
    <property type="match status" value="1"/>
</dbReference>
<reference evidence="11" key="1">
    <citation type="submission" date="2021-04" db="EMBL/GenBank/DDBJ databases">
        <authorList>
            <consortium name="Wellcome Sanger Institute Data Sharing"/>
        </authorList>
    </citation>
    <scope>NUCLEOTIDE SEQUENCE [LARGE SCALE GENOMIC DNA]</scope>
</reference>
<dbReference type="Proteomes" id="UP000265040">
    <property type="component" value="Chromosome 7"/>
</dbReference>
<gene>
    <name evidence="11" type="primary">TMEM201</name>
</gene>
<dbReference type="InterPro" id="IPR040041">
    <property type="entry name" value="TMEM201"/>
</dbReference>
<name>A0A3Q1J7B7_ANATE</name>
<dbReference type="GO" id="GO:0005637">
    <property type="term" value="C:nuclear inner membrane"/>
    <property type="evidence" value="ECO:0007669"/>
    <property type="project" value="UniProtKB-SubCell"/>
</dbReference>
<dbReference type="GeneTree" id="ENSGT00940000164281"/>
<dbReference type="PANTHER" id="PTHR28646:SF1">
    <property type="entry name" value="TRANSMEMBRANE PROTEIN 201"/>
    <property type="match status" value="1"/>
</dbReference>
<protein>
    <recommendedName>
        <fullName evidence="13">Transmembrane protein 201</fullName>
    </recommendedName>
</protein>
<feature type="transmembrane region" description="Helical" evidence="8">
    <location>
        <begin position="307"/>
        <end position="325"/>
    </location>
</feature>
<feature type="transmembrane region" description="Helical" evidence="8">
    <location>
        <begin position="332"/>
        <end position="349"/>
    </location>
</feature>
<organism evidence="11 12">
    <name type="scientific">Anabas testudineus</name>
    <name type="common">Climbing perch</name>
    <name type="synonym">Anthias testudineus</name>
    <dbReference type="NCBI Taxonomy" id="64144"/>
    <lineage>
        <taxon>Eukaryota</taxon>
        <taxon>Metazoa</taxon>
        <taxon>Chordata</taxon>
        <taxon>Craniata</taxon>
        <taxon>Vertebrata</taxon>
        <taxon>Euteleostomi</taxon>
        <taxon>Actinopterygii</taxon>
        <taxon>Neopterygii</taxon>
        <taxon>Teleostei</taxon>
        <taxon>Neoteleostei</taxon>
        <taxon>Acanthomorphata</taxon>
        <taxon>Anabantaria</taxon>
        <taxon>Anabantiformes</taxon>
        <taxon>Anabantoidei</taxon>
        <taxon>Anabantidae</taxon>
        <taxon>Anabas</taxon>
    </lineage>
</organism>
<keyword evidence="5 8" id="KW-0472">Membrane</keyword>
<feature type="compositionally biased region" description="Low complexity" evidence="7">
    <location>
        <begin position="492"/>
        <end position="502"/>
    </location>
</feature>
<comment type="subcellular location">
    <subcellularLocation>
        <location evidence="1">Nucleus inner membrane</location>
        <topology evidence="1">Multi-pass membrane protein</topology>
    </subcellularLocation>
</comment>
<evidence type="ECO:0000256" key="3">
    <source>
        <dbReference type="ARBA" id="ARBA00022692"/>
    </source>
</evidence>
<dbReference type="PANTHER" id="PTHR28646">
    <property type="entry name" value="TRANSMEMBRANE PROTEIN 201"/>
    <property type="match status" value="1"/>
</dbReference>
<sequence>MSMKMDAFNELMVEYPELMYGGVGVTAFIAGGALIYKIATRKKPSHVTVNCWFCNENTVVPYGNRNCWDCPNCDQYNGFQENGDYNKIIPAQHKAHLNHGVSGSVLTSETPKIQQWVNCQMLLCRKCNNNQSAKIKQLASFIPRDDENYDEEIEAYKHHLEQTYKLCKPCQTAVEYYIKYQNRQLRTVLLSHQLRRTRDTVNNFAMSSKSLSSPIGVILLRALAFFFCAFLVGISFCELLDQPALPSSSQTLNGGVTPPQLKLYNESIPNNESSGNMPIWHGLLDLVPDKAIEGAKLVWQHGRANQLAIVSLGMLTCLTAIFLAGPVRLRRIDAVASVLWFIILCLYLVESYLNGTSGWTDTAKCSTISLCCLVSFAAAVATQKPQSLRRGRYRRYLAGNSAVPPFNCQPPLRSPDLSDSFVPTPPPNLSKLIKHQNSPHKGDSPSSLPGRLSRALSLGTIPTFKRTDSGYLFSGSRPASQYKDSPPSDYFSLKSGSCQSSPSPSPPPSVAGSGTSSSGSARQRRPLISPARLNICTQKIQWFSTEPELKLAPPPVSSLYSTVESASPSYSGYFSPDTSPYQSQNDLSLIDGSEIDKEEQSERGSSSGSSACLVGTTTQGLESLPPPKGFLKRLVLPGLLIASLTGNLLFAWLCMYHYWR</sequence>
<evidence type="ECO:0000256" key="7">
    <source>
        <dbReference type="SAM" id="MobiDB-lite"/>
    </source>
</evidence>
<dbReference type="InterPro" id="IPR018617">
    <property type="entry name" value="Ima1_N"/>
</dbReference>
<dbReference type="STRING" id="64144.ENSATEP00000026278"/>
<dbReference type="OrthoDB" id="5966927at2759"/>
<dbReference type="AlphaFoldDB" id="A0A3Q1J7B7"/>
<feature type="domain" description="Ima1 N-terminal" evidence="9">
    <location>
        <begin position="49"/>
        <end position="174"/>
    </location>
</feature>
<dbReference type="InterPro" id="IPR018861">
    <property type="entry name" value="TMEM201_C"/>
</dbReference>